<evidence type="ECO:0000256" key="3">
    <source>
        <dbReference type="ARBA" id="ARBA00022598"/>
    </source>
</evidence>
<evidence type="ECO:0000256" key="7">
    <source>
        <dbReference type="ARBA" id="ARBA00023146"/>
    </source>
</evidence>
<dbReference type="SUPFAM" id="SSF55190">
    <property type="entry name" value="Arginyl-tRNA synthetase (ArgRS), N-terminal 'additional' domain"/>
    <property type="match status" value="1"/>
</dbReference>
<dbReference type="PRINTS" id="PR01038">
    <property type="entry name" value="TRNASYNTHARG"/>
</dbReference>
<evidence type="ECO:0000256" key="9">
    <source>
        <dbReference type="NCBIfam" id="TIGR00456"/>
    </source>
</evidence>
<dbReference type="Pfam" id="PF03485">
    <property type="entry name" value="Arg_tRNA_synt_N"/>
    <property type="match status" value="1"/>
</dbReference>
<evidence type="ECO:0000313" key="14">
    <source>
        <dbReference type="Proteomes" id="UP000176558"/>
    </source>
</evidence>
<evidence type="ECO:0000256" key="4">
    <source>
        <dbReference type="ARBA" id="ARBA00022741"/>
    </source>
</evidence>
<dbReference type="SUPFAM" id="SSF52374">
    <property type="entry name" value="Nucleotidylyl transferase"/>
    <property type="match status" value="1"/>
</dbReference>
<dbReference type="Gene3D" id="1.10.730.10">
    <property type="entry name" value="Isoleucyl-tRNA Synthetase, Domain 1"/>
    <property type="match status" value="1"/>
</dbReference>
<evidence type="ECO:0000256" key="2">
    <source>
        <dbReference type="ARBA" id="ARBA00012837"/>
    </source>
</evidence>
<evidence type="ECO:0000256" key="10">
    <source>
        <dbReference type="RuleBase" id="RU363038"/>
    </source>
</evidence>
<dbReference type="Gene3D" id="3.40.50.620">
    <property type="entry name" value="HUPs"/>
    <property type="match status" value="1"/>
</dbReference>
<dbReference type="InterPro" id="IPR008909">
    <property type="entry name" value="DALR_anticod-bd"/>
</dbReference>
<evidence type="ECO:0000313" key="13">
    <source>
        <dbReference type="EMBL" id="OHB11879.1"/>
    </source>
</evidence>
<protein>
    <recommendedName>
        <fullName evidence="2 9">Arginine--tRNA ligase</fullName>
        <ecNumber evidence="2 9">6.1.1.19</ecNumber>
    </recommendedName>
</protein>
<dbReference type="Pfam" id="PF05746">
    <property type="entry name" value="DALR_1"/>
    <property type="match status" value="1"/>
</dbReference>
<dbReference type="Pfam" id="PF00750">
    <property type="entry name" value="tRNA-synt_1d"/>
    <property type="match status" value="1"/>
</dbReference>
<evidence type="ECO:0000256" key="1">
    <source>
        <dbReference type="ARBA" id="ARBA00005594"/>
    </source>
</evidence>
<dbReference type="InterPro" id="IPR036695">
    <property type="entry name" value="Arg-tRNA-synth_N_sf"/>
</dbReference>
<reference evidence="13 14" key="1">
    <citation type="journal article" date="2016" name="Nat. Commun.">
        <title>Thousands of microbial genomes shed light on interconnected biogeochemical processes in an aquifer system.</title>
        <authorList>
            <person name="Anantharaman K."/>
            <person name="Brown C.T."/>
            <person name="Hug L.A."/>
            <person name="Sharon I."/>
            <person name="Castelle C.J."/>
            <person name="Probst A.J."/>
            <person name="Thomas B.C."/>
            <person name="Singh A."/>
            <person name="Wilkins M.J."/>
            <person name="Karaoz U."/>
            <person name="Brodie E.L."/>
            <person name="Williams K.H."/>
            <person name="Hubbard S.S."/>
            <person name="Banfield J.F."/>
        </authorList>
    </citation>
    <scope>NUCLEOTIDE SEQUENCE [LARGE SCALE GENOMIC DNA]</scope>
</reference>
<feature type="domain" description="Arginyl tRNA synthetase N-terminal" evidence="12">
    <location>
        <begin position="3"/>
        <end position="84"/>
    </location>
</feature>
<keyword evidence="7 10" id="KW-0030">Aminoacyl-tRNA synthetase</keyword>
<evidence type="ECO:0000256" key="8">
    <source>
        <dbReference type="ARBA" id="ARBA00049339"/>
    </source>
</evidence>
<evidence type="ECO:0000256" key="5">
    <source>
        <dbReference type="ARBA" id="ARBA00022840"/>
    </source>
</evidence>
<evidence type="ECO:0000259" key="11">
    <source>
        <dbReference type="SMART" id="SM00836"/>
    </source>
</evidence>
<dbReference type="Gene3D" id="3.30.1360.70">
    <property type="entry name" value="Arginyl tRNA synthetase N-terminal domain"/>
    <property type="match status" value="1"/>
</dbReference>
<dbReference type="GO" id="GO:0005737">
    <property type="term" value="C:cytoplasm"/>
    <property type="evidence" value="ECO:0007669"/>
    <property type="project" value="UniProtKB-UniRule"/>
</dbReference>
<dbReference type="NCBIfam" id="TIGR00456">
    <property type="entry name" value="argS"/>
    <property type="match status" value="1"/>
</dbReference>
<keyword evidence="5 10" id="KW-0067">ATP-binding</keyword>
<keyword evidence="3 10" id="KW-0436">Ligase</keyword>
<dbReference type="PANTHER" id="PTHR11956">
    <property type="entry name" value="ARGINYL-TRNA SYNTHETASE"/>
    <property type="match status" value="1"/>
</dbReference>
<organism evidence="13 14">
    <name type="scientific">Candidatus Zambryskibacteria bacterium RIFCSPLOWO2_12_FULL_39_23</name>
    <dbReference type="NCBI Taxonomy" id="1802776"/>
    <lineage>
        <taxon>Bacteria</taxon>
        <taxon>Candidatus Zambryskiibacteriota</taxon>
    </lineage>
</organism>
<dbReference type="SUPFAM" id="SSF47323">
    <property type="entry name" value="Anticodon-binding domain of a subclass of class I aminoacyl-tRNA synthetases"/>
    <property type="match status" value="1"/>
</dbReference>
<dbReference type="PANTHER" id="PTHR11956:SF5">
    <property type="entry name" value="ARGININE--TRNA LIGASE, CYTOPLASMIC"/>
    <property type="match status" value="1"/>
</dbReference>
<dbReference type="GO" id="GO:0006420">
    <property type="term" value="P:arginyl-tRNA aminoacylation"/>
    <property type="evidence" value="ECO:0007669"/>
    <property type="project" value="UniProtKB-UniRule"/>
</dbReference>
<keyword evidence="4 10" id="KW-0547">Nucleotide-binding</keyword>
<gene>
    <name evidence="13" type="ORF">A3G99_00970</name>
</gene>
<dbReference type="Proteomes" id="UP000176558">
    <property type="component" value="Unassembled WGS sequence"/>
</dbReference>
<dbReference type="SMART" id="SM01016">
    <property type="entry name" value="Arg_tRNA_synt_N"/>
    <property type="match status" value="1"/>
</dbReference>
<dbReference type="GO" id="GO:0005524">
    <property type="term" value="F:ATP binding"/>
    <property type="evidence" value="ECO:0007669"/>
    <property type="project" value="UniProtKB-KW"/>
</dbReference>
<dbReference type="InterPro" id="IPR001278">
    <property type="entry name" value="Arg-tRNA-ligase"/>
</dbReference>
<dbReference type="EC" id="6.1.1.19" evidence="2 9"/>
<dbReference type="InterPro" id="IPR014729">
    <property type="entry name" value="Rossmann-like_a/b/a_fold"/>
</dbReference>
<comment type="catalytic activity">
    <reaction evidence="8">
        <text>tRNA(Arg) + L-arginine + ATP = L-arginyl-tRNA(Arg) + AMP + diphosphate</text>
        <dbReference type="Rhea" id="RHEA:20301"/>
        <dbReference type="Rhea" id="RHEA-COMP:9658"/>
        <dbReference type="Rhea" id="RHEA-COMP:9673"/>
        <dbReference type="ChEBI" id="CHEBI:30616"/>
        <dbReference type="ChEBI" id="CHEBI:32682"/>
        <dbReference type="ChEBI" id="CHEBI:33019"/>
        <dbReference type="ChEBI" id="CHEBI:78442"/>
        <dbReference type="ChEBI" id="CHEBI:78513"/>
        <dbReference type="ChEBI" id="CHEBI:456215"/>
        <dbReference type="EC" id="6.1.1.19"/>
    </reaction>
</comment>
<accession>A0A1G2UR52</accession>
<dbReference type="EMBL" id="MHWT01000026">
    <property type="protein sequence ID" value="OHB11879.1"/>
    <property type="molecule type" value="Genomic_DNA"/>
</dbReference>
<dbReference type="AlphaFoldDB" id="A0A1G2UR52"/>
<evidence type="ECO:0000259" key="12">
    <source>
        <dbReference type="SMART" id="SM01016"/>
    </source>
</evidence>
<sequence>MKDVLEKKIKNILLNLGIKNPKVILDYPAHFEMGDLTTNVAMAYAKELSKEPLDLAKEIVSHLEAELPSLRIEAVPPGFINFFFDKEYFEPKPLEKINILKDQKIFVEHTQPNPFKEFHIGHLMNNTIGESVARIVKANGAEVKTCSYHGDVGLHIAEAVWAIQKGIDLKQAYAYGHKAGESDEKVIAEILEINKKIYDKSDAEINKSYENGRKTSLEFFGSVYEKLDSHFDYHFYESESGDVGKELVLKNIGTVFEESDGAVVFKGENFEPKTHTRVFLTKEKLPTYEAKELGLAKIKKEKWSYDKSVTITGNEQDSFFDVVEVAIGEVFPELKGKLHHLSHGMLKLPTGKMSSRTGTIISAESLINQVKEKVLEKMNSREEVSRMPLDIEGTVEVVAIGAIKYSILRQAIGGDIIFDFDKSISFEGDSGPYLQYSAVRASSVLEKAKVSKVPSAIHLDIRCPSGWQTTNLEKLLERFPNVVEKAGREYAPHHIATHLIDLAGEFNSFYATHKIIDKTDKTSPYKLVLTNAFLQTMTTGLNLLGIKVPERM</sequence>
<dbReference type="SMART" id="SM00836">
    <property type="entry name" value="DALR_1"/>
    <property type="match status" value="1"/>
</dbReference>
<dbReference type="InterPro" id="IPR009080">
    <property type="entry name" value="tRNAsynth_Ia_anticodon-bd"/>
</dbReference>
<dbReference type="GO" id="GO:0004814">
    <property type="term" value="F:arginine-tRNA ligase activity"/>
    <property type="evidence" value="ECO:0007669"/>
    <property type="project" value="UniProtKB-UniRule"/>
</dbReference>
<proteinExistence type="inferred from homology"/>
<keyword evidence="6 10" id="KW-0648">Protein biosynthesis</keyword>
<evidence type="ECO:0000256" key="6">
    <source>
        <dbReference type="ARBA" id="ARBA00022917"/>
    </source>
</evidence>
<comment type="caution">
    <text evidence="13">The sequence shown here is derived from an EMBL/GenBank/DDBJ whole genome shotgun (WGS) entry which is preliminary data.</text>
</comment>
<dbReference type="InterPro" id="IPR005148">
    <property type="entry name" value="Arg-tRNA-synth_N"/>
</dbReference>
<feature type="domain" description="DALR anticodon binding" evidence="11">
    <location>
        <begin position="434"/>
        <end position="552"/>
    </location>
</feature>
<name>A0A1G2UR52_9BACT</name>
<comment type="similarity">
    <text evidence="1 10">Belongs to the class-I aminoacyl-tRNA synthetase family.</text>
</comment>
<dbReference type="InterPro" id="IPR035684">
    <property type="entry name" value="ArgRS_core"/>
</dbReference>